<dbReference type="InterPro" id="IPR012505">
    <property type="entry name" value="YbbR"/>
</dbReference>
<evidence type="ECO:0000313" key="1">
    <source>
        <dbReference type="EMBL" id="UWX64386.1"/>
    </source>
</evidence>
<dbReference type="Proteomes" id="UP001060261">
    <property type="component" value="Chromosome"/>
</dbReference>
<proteinExistence type="predicted"/>
<evidence type="ECO:0000313" key="2">
    <source>
        <dbReference type="Proteomes" id="UP001060261"/>
    </source>
</evidence>
<accession>A0ABY5YJS4</accession>
<dbReference type="Pfam" id="PF07949">
    <property type="entry name" value="YbbR"/>
    <property type="match status" value="2"/>
</dbReference>
<dbReference type="Gene3D" id="2.170.120.40">
    <property type="entry name" value="YbbR-like domain"/>
    <property type="match status" value="2"/>
</dbReference>
<dbReference type="PANTHER" id="PTHR37804">
    <property type="entry name" value="CDAA REGULATORY PROTEIN CDAR"/>
    <property type="match status" value="1"/>
</dbReference>
<dbReference type="Gene3D" id="2.170.120.30">
    <property type="match status" value="1"/>
</dbReference>
<sequence length="319" mass="34243">MSRPGPDPHQPASSRPVQAARYWWQRLLHNLPQKFLALLLAFGLWFVATEDRRANIQQTYDVALDVRDTTGGQEKRAIDGLNPASVRVTLSGSRQRLGALNASDIGAYVDVTDLPDGEFSRTVRVVGPDGTRSLKVVPTVAQGRIDAELSRSQPIILSVTAPPNNSVPRYVLSPRQVTVSGPSQVVDSVARVVTVPVTLLQGDQLETRLLALDAQGQPVKVRLTPASTTVARIDSGSLPVRSVPVRLNTPPGNVRVLSSNIEPATVRLIGPEDVLAAISSVTATVAYRSGSFSSQPPLVVPDGVRVLDRVTVQIKAETK</sequence>
<organism evidence="1 2">
    <name type="scientific">Deinococcus rubellus</name>
    <dbReference type="NCBI Taxonomy" id="1889240"/>
    <lineage>
        <taxon>Bacteria</taxon>
        <taxon>Thermotogati</taxon>
        <taxon>Deinococcota</taxon>
        <taxon>Deinococci</taxon>
        <taxon>Deinococcales</taxon>
        <taxon>Deinococcaceae</taxon>
        <taxon>Deinococcus</taxon>
    </lineage>
</organism>
<dbReference type="PANTHER" id="PTHR37804:SF1">
    <property type="entry name" value="CDAA REGULATORY PROTEIN CDAR"/>
    <property type="match status" value="1"/>
</dbReference>
<gene>
    <name evidence="1" type="ORF">N0D28_01560</name>
</gene>
<dbReference type="InterPro" id="IPR053154">
    <property type="entry name" value="c-di-AMP_regulator"/>
</dbReference>
<reference evidence="1" key="1">
    <citation type="submission" date="2022-09" db="EMBL/GenBank/DDBJ databases">
        <title>genome sequence of Deinococcus rubellus.</title>
        <authorList>
            <person name="Srinivasan S."/>
        </authorList>
    </citation>
    <scope>NUCLEOTIDE SEQUENCE</scope>
    <source>
        <strain evidence="1">Ant6</strain>
    </source>
</reference>
<dbReference type="RefSeq" id="WP_260560660.1">
    <property type="nucleotide sequence ID" value="NZ_BAABEC010000075.1"/>
</dbReference>
<protein>
    <submittedName>
        <fullName evidence="1">CdaR family protein</fullName>
    </submittedName>
</protein>
<dbReference type="EMBL" id="CP104213">
    <property type="protein sequence ID" value="UWX64386.1"/>
    <property type="molecule type" value="Genomic_DNA"/>
</dbReference>
<name>A0ABY5YJS4_9DEIO</name>
<keyword evidence="2" id="KW-1185">Reference proteome</keyword>